<dbReference type="RefSeq" id="WP_172272325.1">
    <property type="nucleotide sequence ID" value="NZ_CASGMU010000001.1"/>
</dbReference>
<evidence type="ECO:0000313" key="3">
    <source>
        <dbReference type="Proteomes" id="UP000714420"/>
    </source>
</evidence>
<gene>
    <name evidence="2" type="ORF">HPS56_00675</name>
</gene>
<organism evidence="2 3">
    <name type="scientific">Xylanibacter muris</name>
    <dbReference type="NCBI Taxonomy" id="2736290"/>
    <lineage>
        <taxon>Bacteria</taxon>
        <taxon>Pseudomonadati</taxon>
        <taxon>Bacteroidota</taxon>
        <taxon>Bacteroidia</taxon>
        <taxon>Bacteroidales</taxon>
        <taxon>Prevotellaceae</taxon>
        <taxon>Xylanibacter</taxon>
    </lineage>
</organism>
<keyword evidence="3" id="KW-1185">Reference proteome</keyword>
<dbReference type="EMBL" id="JABKKF010000001">
    <property type="protein sequence ID" value="NPD90887.1"/>
    <property type="molecule type" value="Genomic_DNA"/>
</dbReference>
<dbReference type="Gene3D" id="3.40.50.2000">
    <property type="entry name" value="Glycogen Phosphorylase B"/>
    <property type="match status" value="2"/>
</dbReference>
<dbReference type="InterPro" id="IPR050194">
    <property type="entry name" value="Glycosyltransferase_grp1"/>
</dbReference>
<dbReference type="InterPro" id="IPR001296">
    <property type="entry name" value="Glyco_trans_1"/>
</dbReference>
<dbReference type="Pfam" id="PF00534">
    <property type="entry name" value="Glycos_transf_1"/>
    <property type="match status" value="1"/>
</dbReference>
<protein>
    <submittedName>
        <fullName evidence="2">Glycosyltransferase family 4 protein</fullName>
    </submittedName>
</protein>
<accession>A0ABX2AK45</accession>
<sequence length="426" mass="48894">MKVLWFSNSPCGSVKRFSQRITRGGWLISLEDEIKKHHDIELSVAYISPKYEEPFEYDGVKYYPVLRESSLNPIKRIFQRYKSLTSIDDEILPRLLDVVKKSCPDIIHIHGTEESFGLIQKEIHDIPIAISVQGLIAPYTEKYFSGYPKNIVCRYESLFNKIKGVGVNNSYRNFRDRSLREMYYLNKCRYIIGRTMFDYCVPLLANPNMKYYRGEEIMRQPFYESKWLGGGKRKRFTVVTTISGGVYKGYETLLHAATLLKKYADFDFEWQIIGYEKSSQWVHIAEKYKKMNSSDANVCFHGRCTAEEMVEILVNADVYCHVSHIENSPNSVCEAMLLGLPVIATATGGTQSLLTDGIEGFLIQDGDPYTCAGTIVEVQQNMEHARLMGENAHKRAWERHNPIKIGNALVETYGNIIEDFGNSDIQ</sequence>
<evidence type="ECO:0000259" key="1">
    <source>
        <dbReference type="Pfam" id="PF00534"/>
    </source>
</evidence>
<proteinExistence type="predicted"/>
<dbReference type="PANTHER" id="PTHR45947:SF3">
    <property type="entry name" value="SULFOQUINOVOSYL TRANSFERASE SQD2"/>
    <property type="match status" value="1"/>
</dbReference>
<dbReference type="SUPFAM" id="SSF53756">
    <property type="entry name" value="UDP-Glycosyltransferase/glycogen phosphorylase"/>
    <property type="match status" value="1"/>
</dbReference>
<dbReference type="CDD" id="cd03801">
    <property type="entry name" value="GT4_PimA-like"/>
    <property type="match status" value="1"/>
</dbReference>
<name>A0ABX2AK45_9BACT</name>
<comment type="caution">
    <text evidence="2">The sequence shown here is derived from an EMBL/GenBank/DDBJ whole genome shotgun (WGS) entry which is preliminary data.</text>
</comment>
<dbReference type="PANTHER" id="PTHR45947">
    <property type="entry name" value="SULFOQUINOVOSYL TRANSFERASE SQD2"/>
    <property type="match status" value="1"/>
</dbReference>
<reference evidence="2 3" key="1">
    <citation type="submission" date="2020-05" db="EMBL/GenBank/DDBJ databases">
        <title>Distinct polysaccharide utilization as determinants for interspecies competition between intestinal Prevotella spp.</title>
        <authorList>
            <person name="Galvez E.J.C."/>
            <person name="Iljazovic A."/>
            <person name="Strowig T."/>
        </authorList>
    </citation>
    <scope>NUCLEOTIDE SEQUENCE [LARGE SCALE GENOMIC DNA]</scope>
    <source>
        <strain evidence="2 3">PMUR</strain>
    </source>
</reference>
<dbReference type="Proteomes" id="UP000714420">
    <property type="component" value="Unassembled WGS sequence"/>
</dbReference>
<feature type="domain" description="Glycosyl transferase family 1" evidence="1">
    <location>
        <begin position="247"/>
        <end position="395"/>
    </location>
</feature>
<evidence type="ECO:0000313" key="2">
    <source>
        <dbReference type="EMBL" id="NPD90887.1"/>
    </source>
</evidence>